<keyword evidence="3" id="KW-1185">Reference proteome</keyword>
<dbReference type="AlphaFoldDB" id="A0A9W8AK49"/>
<feature type="compositionally biased region" description="Basic and acidic residues" evidence="1">
    <location>
        <begin position="164"/>
        <end position="178"/>
    </location>
</feature>
<organism evidence="2 3">
    <name type="scientific">Dispira parvispora</name>
    <dbReference type="NCBI Taxonomy" id="1520584"/>
    <lineage>
        <taxon>Eukaryota</taxon>
        <taxon>Fungi</taxon>
        <taxon>Fungi incertae sedis</taxon>
        <taxon>Zoopagomycota</taxon>
        <taxon>Kickxellomycotina</taxon>
        <taxon>Dimargaritomycetes</taxon>
        <taxon>Dimargaritales</taxon>
        <taxon>Dimargaritaceae</taxon>
        <taxon>Dispira</taxon>
    </lineage>
</organism>
<accession>A0A9W8AK49</accession>
<comment type="caution">
    <text evidence="2">The sequence shown here is derived from an EMBL/GenBank/DDBJ whole genome shotgun (WGS) entry which is preliminary data.</text>
</comment>
<sequence length="201" mass="22686">RDQLSSSSVPLTNNDPQTEGHAELDPDQVNPYRPDLFNLVLPKDRTMPTAVTAIVFNALAFTHHDCLQAVFMLWRDIQAFDYPMEVRSYMALIRALGHYHVLPQYITAILTEIRERGLFLDHASQRKIKRLLANHQRFYGGTTVITTEEINTLIGRPSSTATDEGAKSSDRAVPDSKEQYFANDDEISDALTFEPPHGVSE</sequence>
<name>A0A9W8AK49_9FUNG</name>
<evidence type="ECO:0000256" key="1">
    <source>
        <dbReference type="SAM" id="MobiDB-lite"/>
    </source>
</evidence>
<dbReference type="Proteomes" id="UP001150925">
    <property type="component" value="Unassembled WGS sequence"/>
</dbReference>
<feature type="compositionally biased region" description="Polar residues" evidence="1">
    <location>
        <begin position="1"/>
        <end position="17"/>
    </location>
</feature>
<dbReference type="EMBL" id="JANBPY010003693">
    <property type="protein sequence ID" value="KAJ1950605.1"/>
    <property type="molecule type" value="Genomic_DNA"/>
</dbReference>
<proteinExistence type="predicted"/>
<feature type="region of interest" description="Disordered" evidence="1">
    <location>
        <begin position="1"/>
        <end position="30"/>
    </location>
</feature>
<feature type="non-terminal residue" evidence="2">
    <location>
        <position position="1"/>
    </location>
</feature>
<evidence type="ECO:0000313" key="3">
    <source>
        <dbReference type="Proteomes" id="UP001150925"/>
    </source>
</evidence>
<reference evidence="2" key="1">
    <citation type="submission" date="2022-07" db="EMBL/GenBank/DDBJ databases">
        <title>Phylogenomic reconstructions and comparative analyses of Kickxellomycotina fungi.</title>
        <authorList>
            <person name="Reynolds N.K."/>
            <person name="Stajich J.E."/>
            <person name="Barry K."/>
            <person name="Grigoriev I.V."/>
            <person name="Crous P."/>
            <person name="Smith M.E."/>
        </authorList>
    </citation>
    <scope>NUCLEOTIDE SEQUENCE</scope>
    <source>
        <strain evidence="2">RSA 1196</strain>
    </source>
</reference>
<evidence type="ECO:0000313" key="2">
    <source>
        <dbReference type="EMBL" id="KAJ1950605.1"/>
    </source>
</evidence>
<gene>
    <name evidence="2" type="ORF">IWQ62_006541</name>
</gene>
<protein>
    <submittedName>
        <fullName evidence="2">Uncharacterized protein</fullName>
    </submittedName>
</protein>
<feature type="region of interest" description="Disordered" evidence="1">
    <location>
        <begin position="156"/>
        <end position="201"/>
    </location>
</feature>
<dbReference type="OrthoDB" id="185373at2759"/>